<protein>
    <submittedName>
        <fullName evidence="7">FMRFamide receptor</fullName>
    </submittedName>
</protein>
<feature type="transmembrane region" description="Helical" evidence="5">
    <location>
        <begin position="248"/>
        <end position="266"/>
    </location>
</feature>
<evidence type="ECO:0000313" key="8">
    <source>
        <dbReference type="Proteomes" id="UP000094527"/>
    </source>
</evidence>
<name>A0A1D2ME42_ORCCI</name>
<dbReference type="EMBL" id="LJIJ01001644">
    <property type="protein sequence ID" value="ODM91172.1"/>
    <property type="molecule type" value="Genomic_DNA"/>
</dbReference>
<sequence>MSRNSSIEKLDYWSCIFLSSESHVFTLDNQSIFEYNCRVHGSYLTSSDTSSGFAVSLFISVLIFTMGAFGVVTNILNILILRKSGSQNGVRFRESEIYLAMIELVLCLFTILLMLMMILILANWTRTKEAFILLLVIDRIFMMSCTAAFYQSIVVSVERILMVVFPIKAKLLLERSMGRRLAVFVLVLALSPVLNLSWILKAYVGENEVFDWDTDSEMATFPFVVKRNSYYSNVWPRWLQDLLVGFKSLGPFPTFLILRGLLYLTINNANKQSGFITKRQKRDIHAAKMFSVIVMILLACNVTPFVLYITYCFRMEIYWELVLLHMLSDVTGAATNFIVYFAFGRAFRKEFWNLMRKIGSPFPNTSTEITSSPSS</sequence>
<dbReference type="InterPro" id="IPR017452">
    <property type="entry name" value="GPCR_Rhodpsn_7TM"/>
</dbReference>
<keyword evidence="3 5" id="KW-1133">Transmembrane helix</keyword>
<evidence type="ECO:0000256" key="5">
    <source>
        <dbReference type="SAM" id="Phobius"/>
    </source>
</evidence>
<keyword evidence="4 5" id="KW-0472">Membrane</keyword>
<keyword evidence="2 5" id="KW-0812">Transmembrane</keyword>
<dbReference type="InterPro" id="IPR052954">
    <property type="entry name" value="GPCR-Ligand_Int"/>
</dbReference>
<accession>A0A1D2ME42</accession>
<dbReference type="SUPFAM" id="SSF81321">
    <property type="entry name" value="Family A G protein-coupled receptor-like"/>
    <property type="match status" value="1"/>
</dbReference>
<feature type="transmembrane region" description="Helical" evidence="5">
    <location>
        <begin position="140"/>
        <end position="161"/>
    </location>
</feature>
<feature type="domain" description="G-protein coupled receptors family 1 profile" evidence="6">
    <location>
        <begin position="73"/>
        <end position="340"/>
    </location>
</feature>
<dbReference type="AlphaFoldDB" id="A0A1D2ME42"/>
<keyword evidence="7" id="KW-0675">Receptor</keyword>
<comment type="caution">
    <text evidence="7">The sequence shown here is derived from an EMBL/GenBank/DDBJ whole genome shotgun (WGS) entry which is preliminary data.</text>
</comment>
<evidence type="ECO:0000256" key="1">
    <source>
        <dbReference type="ARBA" id="ARBA00004370"/>
    </source>
</evidence>
<dbReference type="Proteomes" id="UP000094527">
    <property type="component" value="Unassembled WGS sequence"/>
</dbReference>
<evidence type="ECO:0000256" key="2">
    <source>
        <dbReference type="ARBA" id="ARBA00022692"/>
    </source>
</evidence>
<dbReference type="STRING" id="48709.A0A1D2ME42"/>
<dbReference type="Gene3D" id="1.20.1070.10">
    <property type="entry name" value="Rhodopsin 7-helix transmembrane proteins"/>
    <property type="match status" value="1"/>
</dbReference>
<feature type="transmembrane region" description="Helical" evidence="5">
    <location>
        <begin position="287"/>
        <end position="311"/>
    </location>
</feature>
<dbReference type="PANTHER" id="PTHR46641">
    <property type="entry name" value="FMRFAMIDE RECEPTOR-RELATED"/>
    <property type="match status" value="1"/>
</dbReference>
<dbReference type="GO" id="GO:0016020">
    <property type="term" value="C:membrane"/>
    <property type="evidence" value="ECO:0007669"/>
    <property type="project" value="UniProtKB-SubCell"/>
</dbReference>
<dbReference type="PANTHER" id="PTHR46641:SF2">
    <property type="entry name" value="FMRFAMIDE RECEPTOR"/>
    <property type="match status" value="1"/>
</dbReference>
<gene>
    <name evidence="7" type="ORF">Ocin01_15511</name>
</gene>
<evidence type="ECO:0000256" key="3">
    <source>
        <dbReference type="ARBA" id="ARBA00022989"/>
    </source>
</evidence>
<feature type="transmembrane region" description="Helical" evidence="5">
    <location>
        <begin position="53"/>
        <end position="76"/>
    </location>
</feature>
<evidence type="ECO:0000256" key="4">
    <source>
        <dbReference type="ARBA" id="ARBA00023136"/>
    </source>
</evidence>
<comment type="subcellular location">
    <subcellularLocation>
        <location evidence="1">Membrane</location>
    </subcellularLocation>
</comment>
<keyword evidence="8" id="KW-1185">Reference proteome</keyword>
<feature type="transmembrane region" description="Helical" evidence="5">
    <location>
        <begin position="317"/>
        <end position="343"/>
    </location>
</feature>
<organism evidence="7 8">
    <name type="scientific">Orchesella cincta</name>
    <name type="common">Springtail</name>
    <name type="synonym">Podura cincta</name>
    <dbReference type="NCBI Taxonomy" id="48709"/>
    <lineage>
        <taxon>Eukaryota</taxon>
        <taxon>Metazoa</taxon>
        <taxon>Ecdysozoa</taxon>
        <taxon>Arthropoda</taxon>
        <taxon>Hexapoda</taxon>
        <taxon>Collembola</taxon>
        <taxon>Entomobryomorpha</taxon>
        <taxon>Entomobryoidea</taxon>
        <taxon>Orchesellidae</taxon>
        <taxon>Orchesellinae</taxon>
        <taxon>Orchesella</taxon>
    </lineage>
</organism>
<feature type="transmembrane region" description="Helical" evidence="5">
    <location>
        <begin position="181"/>
        <end position="200"/>
    </location>
</feature>
<proteinExistence type="predicted"/>
<evidence type="ECO:0000259" key="6">
    <source>
        <dbReference type="PROSITE" id="PS50262"/>
    </source>
</evidence>
<feature type="transmembrane region" description="Helical" evidence="5">
    <location>
        <begin position="97"/>
        <end position="120"/>
    </location>
</feature>
<reference evidence="7 8" key="1">
    <citation type="journal article" date="2016" name="Genome Biol. Evol.">
        <title>Gene Family Evolution Reflects Adaptation to Soil Environmental Stressors in the Genome of the Collembolan Orchesella cincta.</title>
        <authorList>
            <person name="Faddeeva-Vakhrusheva A."/>
            <person name="Derks M.F."/>
            <person name="Anvar S.Y."/>
            <person name="Agamennone V."/>
            <person name="Suring W."/>
            <person name="Smit S."/>
            <person name="van Straalen N.M."/>
            <person name="Roelofs D."/>
        </authorList>
    </citation>
    <scope>NUCLEOTIDE SEQUENCE [LARGE SCALE GENOMIC DNA]</scope>
    <source>
        <tissue evidence="7">Mixed pool</tissue>
    </source>
</reference>
<dbReference type="PROSITE" id="PS50262">
    <property type="entry name" value="G_PROTEIN_RECEP_F1_2"/>
    <property type="match status" value="1"/>
</dbReference>
<evidence type="ECO:0000313" key="7">
    <source>
        <dbReference type="EMBL" id="ODM91172.1"/>
    </source>
</evidence>